<proteinExistence type="predicted"/>
<dbReference type="Proteomes" id="UP000002072">
    <property type="component" value="Chromosome"/>
</dbReference>
<reference evidence="2 3" key="1">
    <citation type="journal article" date="2009" name="Stand. Genomic Sci.">
        <title>Complete genome sequence of Streptobacillus moniliformis type strain (9901T).</title>
        <authorList>
            <person name="Nolan M."/>
            <person name="Gronow S."/>
            <person name="Lapidus A."/>
            <person name="Ivanova N."/>
            <person name="Copeland A."/>
            <person name="Lucas S."/>
            <person name="Del Rio T.G."/>
            <person name="Chen F."/>
            <person name="Tice H."/>
            <person name="Pitluck S."/>
            <person name="Cheng J.F."/>
            <person name="Sims D."/>
            <person name="Meincke L."/>
            <person name="Bruce D."/>
            <person name="Goodwin L."/>
            <person name="Brettin T."/>
            <person name="Han C."/>
            <person name="Detter J.C."/>
            <person name="Ovchinikova G."/>
            <person name="Pati A."/>
            <person name="Mavromatis K."/>
            <person name="Mikhailova N."/>
            <person name="Chen A."/>
            <person name="Palaniappan K."/>
            <person name="Land M."/>
            <person name="Hauser L."/>
            <person name="Chang Y.J."/>
            <person name="Jeffries C.D."/>
            <person name="Rohde M."/>
            <person name="Sproer C."/>
            <person name="Goker M."/>
            <person name="Bristow J."/>
            <person name="Eisen J.A."/>
            <person name="Markowitz V."/>
            <person name="Hugenholtz P."/>
            <person name="Kyrpides N.C."/>
            <person name="Klenk H.P."/>
            <person name="Chain P."/>
        </authorList>
    </citation>
    <scope>NUCLEOTIDE SEQUENCE [LARGE SCALE GENOMIC DNA]</scope>
    <source>
        <strain evidence="3">ATCC 14647 / DSM 12112 / NCTC 10651 / 9901</strain>
    </source>
</reference>
<dbReference type="EMBL" id="CP001779">
    <property type="protein sequence ID" value="ACZ00568.1"/>
    <property type="molecule type" value="Genomic_DNA"/>
</dbReference>
<feature type="region of interest" description="Disordered" evidence="1">
    <location>
        <begin position="118"/>
        <end position="138"/>
    </location>
</feature>
<keyword evidence="3" id="KW-1185">Reference proteome</keyword>
<gene>
    <name evidence="2" type="ordered locus">Smon_0071</name>
</gene>
<organism evidence="2 3">
    <name type="scientific">Streptobacillus moniliformis (strain ATCC 14647 / DSM 12112 / NCTC 10651 / 9901)</name>
    <dbReference type="NCBI Taxonomy" id="519441"/>
    <lineage>
        <taxon>Bacteria</taxon>
        <taxon>Fusobacteriati</taxon>
        <taxon>Fusobacteriota</taxon>
        <taxon>Fusobacteriia</taxon>
        <taxon>Fusobacteriales</taxon>
        <taxon>Leptotrichiaceae</taxon>
        <taxon>Streptobacillus</taxon>
    </lineage>
</organism>
<dbReference type="AlphaFoldDB" id="D1AW92"/>
<accession>D1AW92</accession>
<sequence>MWHSEKRLIPYYFLVGTGVDYKNSILRGKDYKGTLTSNIYASHYNARNQETNVNSGSGGSGNNNNHTVRSSEHYKGFIVEGHLGYEFEKELGDKGLISILGKINADIEKSYTNKTIERYQNDGSANSEDDDDDDNDNNKDRFDIKLIPSIKLGYKFNDNFNIEVEYAASILFNKAGYIAMGILALSSLTSFSTTIYLKNNLEGSLEYSKDNKYEYKIHDSLNLGILTGKNNEVFAYLGGKLEKGKPVDGRINKRWIKVKRLMGQEI</sequence>
<dbReference type="HOGENOM" id="CLU_1045531_0_0_0"/>
<name>D1AW92_STRM9</name>
<dbReference type="STRING" id="519441.Smon_0071"/>
<dbReference type="GeneID" id="29673807"/>
<dbReference type="RefSeq" id="WP_012858126.1">
    <property type="nucleotide sequence ID" value="NC_013515.1"/>
</dbReference>
<dbReference type="KEGG" id="smf:Smon_0071"/>
<evidence type="ECO:0000313" key="3">
    <source>
        <dbReference type="Proteomes" id="UP000002072"/>
    </source>
</evidence>
<protein>
    <submittedName>
        <fullName evidence="2">Uncharacterized protein</fullName>
    </submittedName>
</protein>
<evidence type="ECO:0000313" key="2">
    <source>
        <dbReference type="EMBL" id="ACZ00568.1"/>
    </source>
</evidence>
<evidence type="ECO:0000256" key="1">
    <source>
        <dbReference type="SAM" id="MobiDB-lite"/>
    </source>
</evidence>